<evidence type="ECO:0000256" key="1">
    <source>
        <dbReference type="ARBA" id="ARBA00004651"/>
    </source>
</evidence>
<evidence type="ECO:0000259" key="8">
    <source>
        <dbReference type="Pfam" id="PF02687"/>
    </source>
</evidence>
<dbReference type="Pfam" id="PF02687">
    <property type="entry name" value="FtsX"/>
    <property type="match status" value="1"/>
</dbReference>
<gene>
    <name evidence="9" type="ORF">SAMN02583745_00660</name>
</gene>
<feature type="transmembrane region" description="Helical" evidence="7">
    <location>
        <begin position="34"/>
        <end position="55"/>
    </location>
</feature>
<dbReference type="InterPro" id="IPR051447">
    <property type="entry name" value="Lipoprotein-release_system"/>
</dbReference>
<feature type="transmembrane region" description="Helical" evidence="7">
    <location>
        <begin position="381"/>
        <end position="401"/>
    </location>
</feature>
<evidence type="ECO:0000313" key="10">
    <source>
        <dbReference type="Proteomes" id="UP000242642"/>
    </source>
</evidence>
<feature type="transmembrane region" description="Helical" evidence="7">
    <location>
        <begin position="277"/>
        <end position="308"/>
    </location>
</feature>
<dbReference type="InterPro" id="IPR003838">
    <property type="entry name" value="ABC3_permease_C"/>
</dbReference>
<dbReference type="GO" id="GO:0044874">
    <property type="term" value="P:lipoprotein localization to outer membrane"/>
    <property type="evidence" value="ECO:0007669"/>
    <property type="project" value="TreeGrafter"/>
</dbReference>
<dbReference type="Proteomes" id="UP000242642">
    <property type="component" value="Unassembled WGS sequence"/>
</dbReference>
<evidence type="ECO:0000256" key="5">
    <source>
        <dbReference type="ARBA" id="ARBA00022989"/>
    </source>
</evidence>
<dbReference type="AlphaFoldDB" id="A0A1H9ZR81"/>
<sequence length="415" mass="46255">MSNLCNLPPKLGWIARGKLLLRLAYKDLLFDRKIALCIIFALVSVIAPLMLLFGLKNGIVTQLNQKLLNDPRNIEIVILGNKNYPLSLIEDIRARNDVQFVIPLTRSLNTHADLFKDSKHFAENVEMIPTDKGDPILGMQASRLNDNEIILTLPLADKLNVSIGESVSLFVSRKLNSQLERGKQDLVVKDILNTNYFGRLAGFISINQLIDMEDYRDGFFVKTLSATTGGTAPERTHFAKFRLFASTLEDVAPLAKWLNSQNIETQTKSAEIENVQAISYVLGFVFNVIAWITFLGCAASLSGAFLANIDRKRKDMAIMRLMGFTKRSVTVYITMQSIILTTIAYLIACGLYAIGSHLFNQALGGAMLENQFASYLTYQHYLIAFGISFSIALFVATLGTIRASRIEPAESLREI</sequence>
<keyword evidence="4 7" id="KW-0812">Transmembrane</keyword>
<organism evidence="9 10">
    <name type="scientific">Thorsellia anophelis DSM 18579</name>
    <dbReference type="NCBI Taxonomy" id="1123402"/>
    <lineage>
        <taxon>Bacteria</taxon>
        <taxon>Pseudomonadati</taxon>
        <taxon>Pseudomonadota</taxon>
        <taxon>Gammaproteobacteria</taxon>
        <taxon>Enterobacterales</taxon>
        <taxon>Thorselliaceae</taxon>
        <taxon>Thorsellia</taxon>
    </lineage>
</organism>
<evidence type="ECO:0000256" key="4">
    <source>
        <dbReference type="ARBA" id="ARBA00022692"/>
    </source>
</evidence>
<dbReference type="STRING" id="1123402.SAMN02583745_00660"/>
<keyword evidence="3" id="KW-1003">Cell membrane</keyword>
<dbReference type="OrthoDB" id="5410375at2"/>
<dbReference type="PANTHER" id="PTHR30489">
    <property type="entry name" value="LIPOPROTEIN-RELEASING SYSTEM TRANSMEMBRANE PROTEIN LOLE"/>
    <property type="match status" value="1"/>
</dbReference>
<accession>A0A1H9ZR81</accession>
<reference evidence="10" key="1">
    <citation type="submission" date="2016-10" db="EMBL/GenBank/DDBJ databases">
        <authorList>
            <person name="Varghese N."/>
            <person name="Submissions S."/>
        </authorList>
    </citation>
    <scope>NUCLEOTIDE SEQUENCE [LARGE SCALE GENOMIC DNA]</scope>
    <source>
        <strain evidence="10">DSM 18579</strain>
    </source>
</reference>
<evidence type="ECO:0000256" key="7">
    <source>
        <dbReference type="SAM" id="Phobius"/>
    </source>
</evidence>
<comment type="similarity">
    <text evidence="2">Belongs to the ABC-4 integral membrane protein family. LolC/E subfamily.</text>
</comment>
<name>A0A1H9ZR81_9GAMM</name>
<evidence type="ECO:0000256" key="6">
    <source>
        <dbReference type="ARBA" id="ARBA00023136"/>
    </source>
</evidence>
<protein>
    <submittedName>
        <fullName evidence="9">Putative ABC transport system permease protein</fullName>
    </submittedName>
</protein>
<keyword evidence="5 7" id="KW-1133">Transmembrane helix</keyword>
<feature type="domain" description="ABC3 transporter permease C-terminal" evidence="8">
    <location>
        <begin position="287"/>
        <end position="408"/>
    </location>
</feature>
<keyword evidence="10" id="KW-1185">Reference proteome</keyword>
<evidence type="ECO:0000256" key="3">
    <source>
        <dbReference type="ARBA" id="ARBA00022475"/>
    </source>
</evidence>
<evidence type="ECO:0000313" key="9">
    <source>
        <dbReference type="EMBL" id="SES84216.1"/>
    </source>
</evidence>
<dbReference type="GO" id="GO:0098797">
    <property type="term" value="C:plasma membrane protein complex"/>
    <property type="evidence" value="ECO:0007669"/>
    <property type="project" value="TreeGrafter"/>
</dbReference>
<evidence type="ECO:0000256" key="2">
    <source>
        <dbReference type="ARBA" id="ARBA00005236"/>
    </source>
</evidence>
<dbReference type="RefSeq" id="WP_093317800.1">
    <property type="nucleotide sequence ID" value="NZ_FOHV01000004.1"/>
</dbReference>
<feature type="transmembrane region" description="Helical" evidence="7">
    <location>
        <begin position="329"/>
        <end position="354"/>
    </location>
</feature>
<proteinExistence type="inferred from homology"/>
<comment type="subcellular location">
    <subcellularLocation>
        <location evidence="1">Cell membrane</location>
        <topology evidence="1">Multi-pass membrane protein</topology>
    </subcellularLocation>
</comment>
<dbReference type="EMBL" id="FOHV01000004">
    <property type="protein sequence ID" value="SES84216.1"/>
    <property type="molecule type" value="Genomic_DNA"/>
</dbReference>
<keyword evidence="6 7" id="KW-0472">Membrane</keyword>
<dbReference type="PANTHER" id="PTHR30489:SF0">
    <property type="entry name" value="LIPOPROTEIN-RELEASING SYSTEM TRANSMEMBRANE PROTEIN LOLE"/>
    <property type="match status" value="1"/>
</dbReference>